<keyword evidence="5 6" id="KW-0378">Hydrolase</keyword>
<dbReference type="NCBIfam" id="TIGR00500">
    <property type="entry name" value="met_pdase_I"/>
    <property type="match status" value="1"/>
</dbReference>
<keyword evidence="4 6" id="KW-0479">Metal-binding</keyword>
<evidence type="ECO:0000256" key="6">
    <source>
        <dbReference type="HAMAP-Rule" id="MF_01974"/>
    </source>
</evidence>
<feature type="binding site" evidence="6">
    <location>
        <position position="111"/>
    </location>
    <ligand>
        <name>a divalent metal cation</name>
        <dbReference type="ChEBI" id="CHEBI:60240"/>
        <label>2</label>
        <note>catalytic</note>
    </ligand>
</feature>
<comment type="subunit">
    <text evidence="6">Monomer.</text>
</comment>
<dbReference type="GO" id="GO:0006508">
    <property type="term" value="P:proteolysis"/>
    <property type="evidence" value="ECO:0007669"/>
    <property type="project" value="UniProtKB-KW"/>
</dbReference>
<sequence>MASLKTSAEIGAMAEAGRRLAEVLSLLAAEVRPGVATMHFEELGRKLIRERGAEPAFLGYRPHWSERSYPYALCVSLNDTVVHGRPGAYVIREGDLVKLDLGVKYGGWYVDAACTVGAGRITPEAQKLITATKTALERAIEETRPGRTLGDIGWAIEQVARRAGFSVARSLTGHGIGRELHEEPSVLNVGRRGKGEELTPGMVLAIEPMIVAGQGEVKERKDESVATADGSLAAHFEHTVAITKQGPRILTAP</sequence>
<evidence type="ECO:0000256" key="4">
    <source>
        <dbReference type="ARBA" id="ARBA00022723"/>
    </source>
</evidence>
<feature type="binding site" evidence="6">
    <location>
        <position position="237"/>
    </location>
    <ligand>
        <name>a divalent metal cation</name>
        <dbReference type="ChEBI" id="CHEBI:60240"/>
        <label>2</label>
        <note>catalytic</note>
    </ligand>
</feature>
<protein>
    <recommendedName>
        <fullName evidence="6 7">Methionine aminopeptidase</fullName>
        <shortName evidence="6">MAP</shortName>
        <shortName evidence="6">MetAP</shortName>
        <ecNumber evidence="6 7">3.4.11.18</ecNumber>
    </recommendedName>
    <alternativeName>
        <fullName evidence="6">Peptidase M</fullName>
    </alternativeName>
</protein>
<accession>A0A1G2CKS2</accession>
<dbReference type="GO" id="GO:0005829">
    <property type="term" value="C:cytosol"/>
    <property type="evidence" value="ECO:0007669"/>
    <property type="project" value="TreeGrafter"/>
</dbReference>
<dbReference type="Proteomes" id="UP000178495">
    <property type="component" value="Unassembled WGS sequence"/>
</dbReference>
<dbReference type="InterPro" id="IPR036005">
    <property type="entry name" value="Creatinase/aminopeptidase-like"/>
</dbReference>
<dbReference type="PRINTS" id="PR00599">
    <property type="entry name" value="MAPEPTIDASE"/>
</dbReference>
<evidence type="ECO:0000256" key="7">
    <source>
        <dbReference type="RuleBase" id="RU003653"/>
    </source>
</evidence>
<dbReference type="EC" id="3.4.11.18" evidence="6 7"/>
<dbReference type="EMBL" id="MHLC01000017">
    <property type="protein sequence ID" value="OGZ01251.1"/>
    <property type="molecule type" value="Genomic_DNA"/>
</dbReference>
<evidence type="ECO:0000313" key="10">
    <source>
        <dbReference type="Proteomes" id="UP000178495"/>
    </source>
</evidence>
<dbReference type="CDD" id="cd01086">
    <property type="entry name" value="MetAP1"/>
    <property type="match status" value="1"/>
</dbReference>
<comment type="similarity">
    <text evidence="6">Belongs to the peptidase M24A family. Methionine aminopeptidase type 1 subfamily.</text>
</comment>
<dbReference type="GO" id="GO:0004239">
    <property type="term" value="F:initiator methionyl aminopeptidase activity"/>
    <property type="evidence" value="ECO:0007669"/>
    <property type="project" value="UniProtKB-UniRule"/>
</dbReference>
<evidence type="ECO:0000256" key="2">
    <source>
        <dbReference type="ARBA" id="ARBA00022438"/>
    </source>
</evidence>
<dbReference type="STRING" id="1798652.A3A43_02095"/>
<dbReference type="HAMAP" id="MF_01974">
    <property type="entry name" value="MetAP_1"/>
    <property type="match status" value="1"/>
</dbReference>
<feature type="binding site" evidence="6">
    <location>
        <position position="237"/>
    </location>
    <ligand>
        <name>a divalent metal cation</name>
        <dbReference type="ChEBI" id="CHEBI:60240"/>
        <label>1</label>
    </ligand>
</feature>
<dbReference type="InterPro" id="IPR002467">
    <property type="entry name" value="Pept_M24A_MAP1"/>
</dbReference>
<feature type="domain" description="Peptidase M24" evidence="8">
    <location>
        <begin position="12"/>
        <end position="244"/>
    </location>
</feature>
<dbReference type="InterPro" id="IPR001714">
    <property type="entry name" value="Pept_M24_MAP"/>
</dbReference>
<evidence type="ECO:0000256" key="3">
    <source>
        <dbReference type="ARBA" id="ARBA00022670"/>
    </source>
</evidence>
<dbReference type="PANTHER" id="PTHR43330">
    <property type="entry name" value="METHIONINE AMINOPEPTIDASE"/>
    <property type="match status" value="1"/>
</dbReference>
<gene>
    <name evidence="6" type="primary">map</name>
    <name evidence="9" type="ORF">A3A43_02095</name>
</gene>
<comment type="cofactor">
    <cofactor evidence="6">
        <name>Co(2+)</name>
        <dbReference type="ChEBI" id="CHEBI:48828"/>
    </cofactor>
    <cofactor evidence="6">
        <name>Zn(2+)</name>
        <dbReference type="ChEBI" id="CHEBI:29105"/>
    </cofactor>
    <cofactor evidence="6">
        <name>Mn(2+)</name>
        <dbReference type="ChEBI" id="CHEBI:29035"/>
    </cofactor>
    <cofactor evidence="6">
        <name>Fe(2+)</name>
        <dbReference type="ChEBI" id="CHEBI:29033"/>
    </cofactor>
    <text evidence="6">Binds 2 divalent metal cations per subunit. Has a high-affinity and a low affinity metal-binding site. The true nature of the physiological cofactor is under debate. The enzyme is active with cobalt, zinc, manganese or divalent iron ions. Most likely, methionine aminopeptidases function as mononuclear Fe(2+)-metalloproteases under physiological conditions, and the catalytically relevant metal-binding site has been assigned to the histidine-containing high-affinity site.</text>
</comment>
<evidence type="ECO:0000259" key="8">
    <source>
        <dbReference type="Pfam" id="PF00557"/>
    </source>
</evidence>
<dbReference type="AlphaFoldDB" id="A0A1G2CKS2"/>
<dbReference type="SUPFAM" id="SSF55920">
    <property type="entry name" value="Creatinase/aminopeptidase"/>
    <property type="match status" value="1"/>
</dbReference>
<feature type="binding site" evidence="6">
    <location>
        <position position="83"/>
    </location>
    <ligand>
        <name>substrate</name>
    </ligand>
</feature>
<feature type="binding site" evidence="6">
    <location>
        <position position="100"/>
    </location>
    <ligand>
        <name>a divalent metal cation</name>
        <dbReference type="ChEBI" id="CHEBI:60240"/>
        <label>1</label>
    </ligand>
</feature>
<comment type="caution">
    <text evidence="9">The sequence shown here is derived from an EMBL/GenBank/DDBJ whole genome shotgun (WGS) entry which is preliminary data.</text>
</comment>
<proteinExistence type="inferred from homology"/>
<feature type="binding site" evidence="6">
    <location>
        <position position="181"/>
    </location>
    <ligand>
        <name>substrate</name>
    </ligand>
</feature>
<evidence type="ECO:0000256" key="1">
    <source>
        <dbReference type="ARBA" id="ARBA00002521"/>
    </source>
</evidence>
<feature type="binding site" evidence="6">
    <location>
        <position position="111"/>
    </location>
    <ligand>
        <name>a divalent metal cation</name>
        <dbReference type="ChEBI" id="CHEBI:60240"/>
        <label>1</label>
    </ligand>
</feature>
<dbReference type="Pfam" id="PF00557">
    <property type="entry name" value="Peptidase_M24"/>
    <property type="match status" value="1"/>
</dbReference>
<keyword evidence="3 6" id="KW-0645">Protease</keyword>
<feature type="binding site" evidence="6">
    <location>
        <position position="174"/>
    </location>
    <ligand>
        <name>a divalent metal cation</name>
        <dbReference type="ChEBI" id="CHEBI:60240"/>
        <label>2</label>
        <note>catalytic</note>
    </ligand>
</feature>
<organism evidence="9 10">
    <name type="scientific">Candidatus Liptonbacteria bacterium RIFCSPLOWO2_01_FULL_56_20</name>
    <dbReference type="NCBI Taxonomy" id="1798652"/>
    <lineage>
        <taxon>Bacteria</taxon>
        <taxon>Candidatus Liptoniibacteriota</taxon>
    </lineage>
</organism>
<comment type="catalytic activity">
    <reaction evidence="6 7">
        <text>Release of N-terminal amino acids, preferentially methionine, from peptides and arylamides.</text>
        <dbReference type="EC" id="3.4.11.18"/>
    </reaction>
</comment>
<evidence type="ECO:0000256" key="5">
    <source>
        <dbReference type="ARBA" id="ARBA00022801"/>
    </source>
</evidence>
<keyword evidence="2 6" id="KW-0031">Aminopeptidase</keyword>
<dbReference type="GO" id="GO:0070006">
    <property type="term" value="F:metalloaminopeptidase activity"/>
    <property type="evidence" value="ECO:0007669"/>
    <property type="project" value="UniProtKB-UniRule"/>
</dbReference>
<feature type="binding site" evidence="6">
    <location>
        <position position="207"/>
    </location>
    <ligand>
        <name>a divalent metal cation</name>
        <dbReference type="ChEBI" id="CHEBI:60240"/>
        <label>2</label>
        <note>catalytic</note>
    </ligand>
</feature>
<comment type="function">
    <text evidence="1 6">Removes the N-terminal methionine from nascent proteins. The N-terminal methionine is often cleaved when the second residue in the primary sequence is small and uncharged (Met-Ala-, Cys, Gly, Pro, Ser, Thr, or Val). Requires deformylation of the N(alpha)-formylated initiator methionine before it can be hydrolyzed.</text>
</comment>
<reference evidence="9 10" key="1">
    <citation type="journal article" date="2016" name="Nat. Commun.">
        <title>Thousands of microbial genomes shed light on interconnected biogeochemical processes in an aquifer system.</title>
        <authorList>
            <person name="Anantharaman K."/>
            <person name="Brown C.T."/>
            <person name="Hug L.A."/>
            <person name="Sharon I."/>
            <person name="Castelle C.J."/>
            <person name="Probst A.J."/>
            <person name="Thomas B.C."/>
            <person name="Singh A."/>
            <person name="Wilkins M.J."/>
            <person name="Karaoz U."/>
            <person name="Brodie E.L."/>
            <person name="Williams K.H."/>
            <person name="Hubbard S.S."/>
            <person name="Banfield J.F."/>
        </authorList>
    </citation>
    <scope>NUCLEOTIDE SEQUENCE [LARGE SCALE GENOMIC DNA]</scope>
</reference>
<evidence type="ECO:0000313" key="9">
    <source>
        <dbReference type="EMBL" id="OGZ01251.1"/>
    </source>
</evidence>
<dbReference type="PANTHER" id="PTHR43330:SF27">
    <property type="entry name" value="METHIONINE AMINOPEPTIDASE"/>
    <property type="match status" value="1"/>
</dbReference>
<dbReference type="Gene3D" id="3.90.230.10">
    <property type="entry name" value="Creatinase/methionine aminopeptidase superfamily"/>
    <property type="match status" value="1"/>
</dbReference>
<name>A0A1G2CKS2_9BACT</name>
<dbReference type="InterPro" id="IPR000994">
    <property type="entry name" value="Pept_M24"/>
</dbReference>
<dbReference type="GO" id="GO:0046872">
    <property type="term" value="F:metal ion binding"/>
    <property type="evidence" value="ECO:0007669"/>
    <property type="project" value="UniProtKB-UniRule"/>
</dbReference>